<feature type="compositionally biased region" description="Basic and acidic residues" evidence="3">
    <location>
        <begin position="337"/>
        <end position="346"/>
    </location>
</feature>
<feature type="region of interest" description="Disordered" evidence="3">
    <location>
        <begin position="337"/>
        <end position="411"/>
    </location>
</feature>
<dbReference type="GO" id="GO:0098632">
    <property type="term" value="F:cell-cell adhesion mediator activity"/>
    <property type="evidence" value="ECO:0007669"/>
    <property type="project" value="TreeGrafter"/>
</dbReference>
<dbReference type="InterPro" id="IPR003961">
    <property type="entry name" value="FN3_dom"/>
</dbReference>
<evidence type="ECO:0000313" key="8">
    <source>
        <dbReference type="EMBL" id="KAK3783956.1"/>
    </source>
</evidence>
<feature type="compositionally biased region" description="Pro residues" evidence="3">
    <location>
        <begin position="622"/>
        <end position="637"/>
    </location>
</feature>
<feature type="region of interest" description="Disordered" evidence="3">
    <location>
        <begin position="145"/>
        <end position="167"/>
    </location>
</feature>
<feature type="domain" description="Fibronectin type-III" evidence="7">
    <location>
        <begin position="518"/>
        <end position="615"/>
    </location>
</feature>
<feature type="compositionally biased region" description="Low complexity" evidence="3">
    <location>
        <begin position="737"/>
        <end position="746"/>
    </location>
</feature>
<sequence>MKIWLIWAQLALSVSLGAEGTQEHPGPDISELALSVSLGAEGTQEHPGPDISEHTRMEGGDAADVQRLPSGAVILSKLGPAAAGTYSCVAVNRALGRNVTSPYVINVAVRKASTDLPQPIGFLRGPRRSVRAVVGSSVTLECPTYGPDRASATGGSDNTDQAGHGSTSGVVWARAGGSLPAGRFRIDHHGNLVLRSLDALDAGTYICSESHASSLDLAGTQSDFAFGEGEGHQAAAAWVDQPEVRLGIITSPVARIVTPLADAVVVGDSVKLDCFVGGYPAPELAWYHNGRRLGQADMSGKLVLPQVTLADAGLYQCMATNEVGSAQGVARLRVKEMPLRREKGDAETSEEQEEEVRASNNGPISGRPNRRRDRKKHGRRRDMRLKERKRKKNQQNFGYTDGREKPKYAPSVPTVVQLSDRSVKLSWMVQDKGNGQTIKFFKVQYKEMSQQKTDWKTCDPQLSFSTRDFEVTGLKSGASYKFRVLAVYEDDDNRNSANTGIFQLLVQSAAQATAPDTPPTIVEVQPVVFKGQHGLALTWQYKAERASPIEGFIIFYKPFGFNGDFESQTFPDAGIRNHVLQGLAPDTDYTIRMKSFNSEGESDFSNKVNGKTKPRDPSLGPALPPVLPPPMEPPPTDSPETNRQERSNNSLAQPIILVIAIGILVGLLIPLVALCLCKYWRQKRRSLGGSPQYKFQEQTQCFLAPGGDPTAVKQQHQPHQQQQQQQQQQVNGGLYPSANSMGSMAGSSGGQGHSRMNVGVNPLAEYDLQNPGSGPGAGHSKQYFPNGGLNGMGSRYTPGEHHQQLACNNNSCQHQHMAGPGDMAYMEQQQSMHPMQHRTLPTAPTPHSFYSEAGSLGRMPAHSTSTVNHDYSEPGDHEIILQQKQQRAGIPMSSSGLSHHPPPPQQPPQPPPPLLTHQQQQQYPFYNQVGGMTDMAGPNQGLQHRNHPHGGTGGAPNFHGNKQNSSGTNPGGSSRHYEPSWAGPYDQPRGGETTNGVPNTGTLGRNSGPNSSSVSHHHHPHHDGLGPPPMYNPTSSSSSSSSYSPTKPSDFPANLAGAGGSGAPTLSTMHPQVMMSSGPHMRFVPPTHPHRRPAGREGAEGAGGKHHRRRKKRPQGRDHQSCMPGGHRETGMKDQATNTDLSSNEGGFEFTTFVPGVRGTTSSLGCSSQSGSEGEGQPCGSGSDVEELDQAPAQELYHYCDSSFANHGSTESLEGIGGEDSNSAPASSDEEEPLNHPGPHHPSHHPHYTQQHHHQHHHHPQQQGNSDKHHHLYQSRQQQTSPTSPSSSTYQPIFPTTATTHVPVPL</sequence>
<accession>A0AAE1ABI2</accession>
<feature type="region of interest" description="Disordered" evidence="3">
    <location>
        <begin position="599"/>
        <end position="647"/>
    </location>
</feature>
<dbReference type="PANTHER" id="PTHR10075:SF100">
    <property type="entry name" value="FASCICLIN-2"/>
    <property type="match status" value="1"/>
</dbReference>
<feature type="compositionally biased region" description="Basic and acidic residues" evidence="3">
    <location>
        <begin position="1115"/>
        <end position="1132"/>
    </location>
</feature>
<dbReference type="InterPro" id="IPR003599">
    <property type="entry name" value="Ig_sub"/>
</dbReference>
<feature type="compositionally biased region" description="Polar residues" evidence="3">
    <location>
        <begin position="153"/>
        <end position="167"/>
    </location>
</feature>
<evidence type="ECO:0000313" key="9">
    <source>
        <dbReference type="Proteomes" id="UP001283361"/>
    </source>
</evidence>
<feature type="chain" id="PRO_5041949173" evidence="5">
    <location>
        <begin position="21"/>
        <end position="1306"/>
    </location>
</feature>
<dbReference type="PANTHER" id="PTHR10075">
    <property type="entry name" value="BASIGIN RELATED"/>
    <property type="match status" value="1"/>
</dbReference>
<evidence type="ECO:0000256" key="5">
    <source>
        <dbReference type="SAM" id="SignalP"/>
    </source>
</evidence>
<feature type="compositionally biased region" description="Low complexity" evidence="3">
    <location>
        <begin position="1032"/>
        <end position="1049"/>
    </location>
</feature>
<dbReference type="InterPro" id="IPR036116">
    <property type="entry name" value="FN3_sf"/>
</dbReference>
<dbReference type="GO" id="GO:0070593">
    <property type="term" value="P:dendrite self-avoidance"/>
    <property type="evidence" value="ECO:0007669"/>
    <property type="project" value="TreeGrafter"/>
</dbReference>
<dbReference type="Pfam" id="PF00041">
    <property type="entry name" value="fn3"/>
    <property type="match status" value="2"/>
</dbReference>
<feature type="region of interest" description="Disordered" evidence="3">
    <location>
        <begin position="1210"/>
        <end position="1306"/>
    </location>
</feature>
<evidence type="ECO:0000259" key="7">
    <source>
        <dbReference type="PROSITE" id="PS50853"/>
    </source>
</evidence>
<keyword evidence="5" id="KW-0732">Signal</keyword>
<protein>
    <submittedName>
        <fullName evidence="8">Uncharacterized protein</fullName>
    </submittedName>
</protein>
<dbReference type="InterPro" id="IPR013783">
    <property type="entry name" value="Ig-like_fold"/>
</dbReference>
<dbReference type="SMART" id="SM00408">
    <property type="entry name" value="IGc2"/>
    <property type="match status" value="2"/>
</dbReference>
<feature type="domain" description="Ig-like" evidence="6">
    <location>
        <begin position="252"/>
        <end position="335"/>
    </location>
</feature>
<feature type="compositionally biased region" description="Basic residues" evidence="3">
    <location>
        <begin position="1104"/>
        <end position="1114"/>
    </location>
</feature>
<feature type="compositionally biased region" description="Polar residues" evidence="3">
    <location>
        <begin position="882"/>
        <end position="897"/>
    </location>
</feature>
<keyword evidence="1" id="KW-1015">Disulfide bond</keyword>
<dbReference type="GO" id="GO:0005886">
    <property type="term" value="C:plasma membrane"/>
    <property type="evidence" value="ECO:0007669"/>
    <property type="project" value="TreeGrafter"/>
</dbReference>
<feature type="compositionally biased region" description="Polar residues" evidence="3">
    <location>
        <begin position="992"/>
        <end position="1005"/>
    </location>
</feature>
<feature type="transmembrane region" description="Helical" evidence="4">
    <location>
        <begin position="655"/>
        <end position="677"/>
    </location>
</feature>
<feature type="compositionally biased region" description="Low complexity" evidence="3">
    <location>
        <begin position="714"/>
        <end position="729"/>
    </location>
</feature>
<feature type="compositionally biased region" description="Low complexity" evidence="3">
    <location>
        <begin position="1274"/>
        <end position="1292"/>
    </location>
</feature>
<dbReference type="InterPro" id="IPR007110">
    <property type="entry name" value="Ig-like_dom"/>
</dbReference>
<dbReference type="GO" id="GO:0007156">
    <property type="term" value="P:homophilic cell adhesion via plasma membrane adhesion molecules"/>
    <property type="evidence" value="ECO:0007669"/>
    <property type="project" value="TreeGrafter"/>
</dbReference>
<keyword evidence="4" id="KW-0812">Transmembrane</keyword>
<dbReference type="InterPro" id="IPR036179">
    <property type="entry name" value="Ig-like_dom_sf"/>
</dbReference>
<evidence type="ECO:0000256" key="2">
    <source>
        <dbReference type="ARBA" id="ARBA00023319"/>
    </source>
</evidence>
<feature type="compositionally biased region" description="Pro residues" evidence="3">
    <location>
        <begin position="900"/>
        <end position="914"/>
    </location>
</feature>
<dbReference type="PROSITE" id="PS50853">
    <property type="entry name" value="FN3"/>
    <property type="match status" value="2"/>
</dbReference>
<name>A0AAE1ABI2_9GAST</name>
<feature type="region of interest" description="Disordered" evidence="3">
    <location>
        <begin position="840"/>
        <end position="1144"/>
    </location>
</feature>
<gene>
    <name evidence="8" type="ORF">RRG08_049091</name>
</gene>
<feature type="compositionally biased region" description="Polar residues" evidence="3">
    <location>
        <begin position="960"/>
        <end position="972"/>
    </location>
</feature>
<organism evidence="8 9">
    <name type="scientific">Elysia crispata</name>
    <name type="common">lettuce slug</name>
    <dbReference type="NCBI Taxonomy" id="231223"/>
    <lineage>
        <taxon>Eukaryota</taxon>
        <taxon>Metazoa</taxon>
        <taxon>Spiralia</taxon>
        <taxon>Lophotrochozoa</taxon>
        <taxon>Mollusca</taxon>
        <taxon>Gastropoda</taxon>
        <taxon>Heterobranchia</taxon>
        <taxon>Euthyneura</taxon>
        <taxon>Panpulmonata</taxon>
        <taxon>Sacoglossa</taxon>
        <taxon>Placobranchoidea</taxon>
        <taxon>Plakobranchidae</taxon>
        <taxon>Elysia</taxon>
    </lineage>
</organism>
<feature type="compositionally biased region" description="Low complexity" evidence="3">
    <location>
        <begin position="1161"/>
        <end position="1172"/>
    </location>
</feature>
<keyword evidence="4" id="KW-0472">Membrane</keyword>
<evidence type="ECO:0000256" key="3">
    <source>
        <dbReference type="SAM" id="MobiDB-lite"/>
    </source>
</evidence>
<dbReference type="GO" id="GO:0007411">
    <property type="term" value="P:axon guidance"/>
    <property type="evidence" value="ECO:0007669"/>
    <property type="project" value="TreeGrafter"/>
</dbReference>
<feature type="region of interest" description="Disordered" evidence="3">
    <location>
        <begin position="704"/>
        <end position="802"/>
    </location>
</feature>
<proteinExistence type="predicted"/>
<evidence type="ECO:0000256" key="1">
    <source>
        <dbReference type="ARBA" id="ARBA00023157"/>
    </source>
</evidence>
<dbReference type="EMBL" id="JAWDGP010002325">
    <property type="protein sequence ID" value="KAK3783956.1"/>
    <property type="molecule type" value="Genomic_DNA"/>
</dbReference>
<keyword evidence="9" id="KW-1185">Reference proteome</keyword>
<feature type="compositionally biased region" description="Basic residues" evidence="3">
    <location>
        <begin position="368"/>
        <end position="393"/>
    </location>
</feature>
<feature type="region of interest" description="Disordered" evidence="3">
    <location>
        <begin position="1161"/>
        <end position="1185"/>
    </location>
</feature>
<evidence type="ECO:0000259" key="6">
    <source>
        <dbReference type="PROSITE" id="PS50835"/>
    </source>
</evidence>
<evidence type="ECO:0000256" key="4">
    <source>
        <dbReference type="SAM" id="Phobius"/>
    </source>
</evidence>
<feature type="signal peptide" evidence="5">
    <location>
        <begin position="1"/>
        <end position="20"/>
    </location>
</feature>
<dbReference type="SMART" id="SM00060">
    <property type="entry name" value="FN3"/>
    <property type="match status" value="2"/>
</dbReference>
<dbReference type="Gene3D" id="2.60.40.10">
    <property type="entry name" value="Immunoglobulins"/>
    <property type="match status" value="4"/>
</dbReference>
<keyword evidence="4" id="KW-1133">Transmembrane helix</keyword>
<feature type="compositionally biased region" description="Basic residues" evidence="3">
    <location>
        <begin position="1238"/>
        <end position="1260"/>
    </location>
</feature>
<feature type="compositionally biased region" description="Polar residues" evidence="3">
    <location>
        <begin position="599"/>
        <end position="609"/>
    </location>
</feature>
<feature type="domain" description="Fibronectin type-III" evidence="7">
    <location>
        <begin position="409"/>
        <end position="509"/>
    </location>
</feature>
<comment type="caution">
    <text evidence="8">The sequence shown here is derived from an EMBL/GenBank/DDBJ whole genome shotgun (WGS) entry which is preliminary data.</text>
</comment>
<dbReference type="CDD" id="cd00063">
    <property type="entry name" value="FN3"/>
    <property type="match status" value="2"/>
</dbReference>
<feature type="compositionally biased region" description="Basic and acidic residues" evidence="3">
    <location>
        <begin position="870"/>
        <end position="879"/>
    </location>
</feature>
<dbReference type="GO" id="GO:0030424">
    <property type="term" value="C:axon"/>
    <property type="evidence" value="ECO:0007669"/>
    <property type="project" value="TreeGrafter"/>
</dbReference>
<dbReference type="SMART" id="SM00409">
    <property type="entry name" value="IG"/>
    <property type="match status" value="2"/>
</dbReference>
<keyword evidence="2" id="KW-0393">Immunoglobulin domain</keyword>
<feature type="compositionally biased region" description="Polar residues" evidence="3">
    <location>
        <begin position="1135"/>
        <end position="1144"/>
    </location>
</feature>
<dbReference type="InterPro" id="IPR003598">
    <property type="entry name" value="Ig_sub2"/>
</dbReference>
<dbReference type="Pfam" id="PF13927">
    <property type="entry name" value="Ig_3"/>
    <property type="match status" value="1"/>
</dbReference>
<dbReference type="SUPFAM" id="SSF48726">
    <property type="entry name" value="Immunoglobulin"/>
    <property type="match status" value="2"/>
</dbReference>
<reference evidence="8" key="1">
    <citation type="journal article" date="2023" name="G3 (Bethesda)">
        <title>A reference genome for the long-term kleptoplast-retaining sea slug Elysia crispata morphotype clarki.</title>
        <authorList>
            <person name="Eastman K.E."/>
            <person name="Pendleton A.L."/>
            <person name="Shaikh M.A."/>
            <person name="Suttiyut T."/>
            <person name="Ogas R."/>
            <person name="Tomko P."/>
            <person name="Gavelis G."/>
            <person name="Widhalm J.R."/>
            <person name="Wisecaver J.H."/>
        </authorList>
    </citation>
    <scope>NUCLEOTIDE SEQUENCE</scope>
    <source>
        <strain evidence="8">ECLA1</strain>
    </source>
</reference>
<dbReference type="FunFam" id="2.60.40.10:FF:000032">
    <property type="entry name" value="palladin isoform X1"/>
    <property type="match status" value="1"/>
</dbReference>
<dbReference type="PROSITE" id="PS50835">
    <property type="entry name" value="IG_LIKE"/>
    <property type="match status" value="2"/>
</dbReference>
<feature type="domain" description="Ig-like" evidence="6">
    <location>
        <begin position="117"/>
        <end position="218"/>
    </location>
</feature>
<dbReference type="SUPFAM" id="SSF49265">
    <property type="entry name" value="Fibronectin type III"/>
    <property type="match status" value="1"/>
</dbReference>
<dbReference type="Proteomes" id="UP001283361">
    <property type="component" value="Unassembled WGS sequence"/>
</dbReference>